<protein>
    <recommendedName>
        <fullName evidence="3">NET domain-containing protein</fullName>
    </recommendedName>
</protein>
<keyword evidence="1" id="KW-0175">Coiled coil</keyword>
<evidence type="ECO:0000256" key="1">
    <source>
        <dbReference type="SAM" id="Coils"/>
    </source>
</evidence>
<evidence type="ECO:0000313" key="4">
    <source>
        <dbReference type="EMBL" id="CAI5455640.1"/>
    </source>
</evidence>
<evidence type="ECO:0000259" key="3">
    <source>
        <dbReference type="Pfam" id="PF17035"/>
    </source>
</evidence>
<organism evidence="4 5">
    <name type="scientific">Caenorhabditis angaria</name>
    <dbReference type="NCBI Taxonomy" id="860376"/>
    <lineage>
        <taxon>Eukaryota</taxon>
        <taxon>Metazoa</taxon>
        <taxon>Ecdysozoa</taxon>
        <taxon>Nematoda</taxon>
        <taxon>Chromadorea</taxon>
        <taxon>Rhabditida</taxon>
        <taxon>Rhabditina</taxon>
        <taxon>Rhabditomorpha</taxon>
        <taxon>Rhabditoidea</taxon>
        <taxon>Rhabditidae</taxon>
        <taxon>Peloderinae</taxon>
        <taxon>Caenorhabditis</taxon>
    </lineage>
</organism>
<keyword evidence="5" id="KW-1185">Reference proteome</keyword>
<dbReference type="AlphaFoldDB" id="A0A9P1J4T0"/>
<dbReference type="InterPro" id="IPR038336">
    <property type="entry name" value="NET_sf"/>
</dbReference>
<feature type="region of interest" description="Disordered" evidence="2">
    <location>
        <begin position="615"/>
        <end position="680"/>
    </location>
</feature>
<evidence type="ECO:0000313" key="5">
    <source>
        <dbReference type="Proteomes" id="UP001152747"/>
    </source>
</evidence>
<feature type="compositionally biased region" description="Low complexity" evidence="2">
    <location>
        <begin position="636"/>
        <end position="652"/>
    </location>
</feature>
<feature type="compositionally biased region" description="Basic residues" evidence="2">
    <location>
        <begin position="618"/>
        <end position="632"/>
    </location>
</feature>
<accession>A0A9P1J4T0</accession>
<dbReference type="Gene3D" id="1.20.1270.220">
    <property type="match status" value="1"/>
</dbReference>
<feature type="coiled-coil region" evidence="1">
    <location>
        <begin position="578"/>
        <end position="612"/>
    </location>
</feature>
<reference evidence="4" key="1">
    <citation type="submission" date="2022-11" db="EMBL/GenBank/DDBJ databases">
        <authorList>
            <person name="Kikuchi T."/>
        </authorList>
    </citation>
    <scope>NUCLEOTIDE SEQUENCE</scope>
    <source>
        <strain evidence="4">PS1010</strain>
    </source>
</reference>
<feature type="domain" description="NET" evidence="3">
    <location>
        <begin position="495"/>
        <end position="556"/>
    </location>
</feature>
<dbReference type="Proteomes" id="UP001152747">
    <property type="component" value="Unassembled WGS sequence"/>
</dbReference>
<dbReference type="InterPro" id="IPR027353">
    <property type="entry name" value="NET_dom"/>
</dbReference>
<gene>
    <name evidence="4" type="ORF">CAMP_LOCUS18277</name>
</gene>
<dbReference type="EMBL" id="CANHGI010000006">
    <property type="protein sequence ID" value="CAI5455640.1"/>
    <property type="molecule type" value="Genomic_DNA"/>
</dbReference>
<dbReference type="Pfam" id="PF17035">
    <property type="entry name" value="BET"/>
    <property type="match status" value="1"/>
</dbReference>
<sequence length="680" mass="76392">MRSTSNDVFVNNRCSTMARTKKMSTMNNSIKIPNVDNLLLESRNNLCDQSEMPTQNALPEDEFQSDEDFMNSFFVKTTDQSKLSSMETKSAEVVVNNTPDIIIVENNVVDSTRSVRQHYDGHNSFSCTSSNCTDCLKISPIDWSIISTAYNAIEDVEMTNFTPKNPCDQSKLPTQNTLPEDEFQSDEDFMNSFFVKTTGKSKLSSIETKSAEAVVNIRSDVRVVEKYVVDFTRSVGQVYDGHDSYSCTDFNCVDCLDISSIECSIPSTAHNAIKDVEMTNFTSKNPGVAIQSRTTKRGRVITKRNSSSIESPCPPKKAKFISANDKPTTSAQTCGFSDDSELPRSPPNMNCHESILFDEIDDVTISLNLDSTRESATPPLVLHQAEIVPIEQPNHNEPGIINVRPSVSKNMPTSLSIQGNADIFDEVEISLNLDSTRDRATPPLVLHQAEIVPVEQPKIKTIVKGRPRGAKNKPKIVKKNEYGFDSEDESVKQTVSYDEKRDLALAVLKMEVSQVRQVIEILKHRGFQNTWIETQKHLIFDFSDLDNVTFYEIKSFKNYEEEKTEKKKRFVSNDPIVCQKKIEEITKEIAKIEEEQKRIEEMEISLGGLSSRKDWKTGRKKVLTKSRAKPKPNPKTQLQSKSIESSSTTQQQINDLPNHLNLSESSSSSSSSDSSDSEDL</sequence>
<feature type="compositionally biased region" description="Low complexity" evidence="2">
    <location>
        <begin position="663"/>
        <end position="674"/>
    </location>
</feature>
<name>A0A9P1J4T0_9PELO</name>
<comment type="caution">
    <text evidence="4">The sequence shown here is derived from an EMBL/GenBank/DDBJ whole genome shotgun (WGS) entry which is preliminary data.</text>
</comment>
<proteinExistence type="predicted"/>
<evidence type="ECO:0000256" key="2">
    <source>
        <dbReference type="SAM" id="MobiDB-lite"/>
    </source>
</evidence>